<feature type="non-terminal residue" evidence="1">
    <location>
        <position position="1"/>
    </location>
</feature>
<proteinExistence type="predicted"/>
<reference evidence="2" key="1">
    <citation type="submission" date="2012-09" db="EMBL/GenBank/DDBJ databases">
        <title>Genome sequencing and comparative transcriptomics of race 1 and race 4 of banana pathogen: Fusarium oxysporum f. sp. cubense.</title>
        <authorList>
            <person name="Fang X."/>
            <person name="Huang J."/>
        </authorList>
    </citation>
    <scope>NUCLEOTIDE SEQUENCE [LARGE SCALE GENOMIC DNA]</scope>
    <source>
        <strain evidence="2">race 1</strain>
    </source>
</reference>
<dbReference type="AlphaFoldDB" id="N4TZR3"/>
<dbReference type="HOGENOM" id="CLU_2873800_0_0_1"/>
<gene>
    <name evidence="1" type="ORF">FOC1_g10013953</name>
</gene>
<sequence>RERTNVDIQSIGVNYLFLENVRDDRDTRRSIYLYQLNNDSESLFFCPFRAHSSNPTEEERRRGR</sequence>
<organism evidence="1 2">
    <name type="scientific">Fusarium oxysporum f. sp. cubense (strain race 1)</name>
    <name type="common">Panama disease fungus</name>
    <dbReference type="NCBI Taxonomy" id="1229664"/>
    <lineage>
        <taxon>Eukaryota</taxon>
        <taxon>Fungi</taxon>
        <taxon>Dikarya</taxon>
        <taxon>Ascomycota</taxon>
        <taxon>Pezizomycotina</taxon>
        <taxon>Sordariomycetes</taxon>
        <taxon>Hypocreomycetidae</taxon>
        <taxon>Hypocreales</taxon>
        <taxon>Nectriaceae</taxon>
        <taxon>Fusarium</taxon>
        <taxon>Fusarium oxysporum species complex</taxon>
    </lineage>
</organism>
<reference evidence="2" key="2">
    <citation type="journal article" date="2014" name="PLoS ONE">
        <title>Genome and Transcriptome Analysis of the Fungal Pathogen Fusarium oxysporum f. sp. cubense Causing Banana Vascular Wilt Disease.</title>
        <authorList>
            <person name="Guo L."/>
            <person name="Han L."/>
            <person name="Yang L."/>
            <person name="Zeng H."/>
            <person name="Fan D."/>
            <person name="Zhu Y."/>
            <person name="Feng Y."/>
            <person name="Wang G."/>
            <person name="Peng C."/>
            <person name="Jiang X."/>
            <person name="Zhou D."/>
            <person name="Ni P."/>
            <person name="Liang C."/>
            <person name="Liu L."/>
            <person name="Wang J."/>
            <person name="Mao C."/>
            <person name="Fang X."/>
            <person name="Peng M."/>
            <person name="Huang J."/>
        </authorList>
    </citation>
    <scope>NUCLEOTIDE SEQUENCE [LARGE SCALE GENOMIC DNA]</scope>
    <source>
        <strain evidence="2">race 1</strain>
    </source>
</reference>
<dbReference type="Proteomes" id="UP000016928">
    <property type="component" value="Unassembled WGS sequence"/>
</dbReference>
<evidence type="ECO:0000313" key="2">
    <source>
        <dbReference type="Proteomes" id="UP000016928"/>
    </source>
</evidence>
<dbReference type="OMA" id="ANDAIHY"/>
<accession>N4TZR3</accession>
<dbReference type="VEuPathDB" id="FungiDB:FOC1_g10013953"/>
<protein>
    <submittedName>
        <fullName evidence="1">Uncharacterized protein</fullName>
    </submittedName>
</protein>
<dbReference type="EMBL" id="KB730528">
    <property type="protein sequence ID" value="ENH64677.1"/>
    <property type="molecule type" value="Genomic_DNA"/>
</dbReference>
<name>N4TZR3_FUSC1</name>
<evidence type="ECO:0000313" key="1">
    <source>
        <dbReference type="EMBL" id="ENH64677.1"/>
    </source>
</evidence>